<evidence type="ECO:0000259" key="4">
    <source>
        <dbReference type="Pfam" id="PF13439"/>
    </source>
</evidence>
<accession>A0A553K4M8</accession>
<reference evidence="5 6" key="1">
    <citation type="submission" date="2019-07" db="EMBL/GenBank/DDBJ databases">
        <authorList>
            <person name="Zhou L.-Y."/>
        </authorList>
    </citation>
    <scope>NUCLEOTIDE SEQUENCE [LARGE SCALE GENOMIC DNA]</scope>
    <source>
        <strain evidence="5 6">YIM 101269</strain>
    </source>
</reference>
<dbReference type="GO" id="GO:0016757">
    <property type="term" value="F:glycosyltransferase activity"/>
    <property type="evidence" value="ECO:0007669"/>
    <property type="project" value="UniProtKB-KW"/>
</dbReference>
<gene>
    <name evidence="5" type="ORF">FOJ82_01905</name>
</gene>
<sequence length="353" mass="38261">MRIALVAHDRFPIAEPFAGGLESFTWQLARGLRDRGIGVTVFAGRGSDPELDLEELYVEPVHLSAQARADVSMPLERVVQETFAYLGCMQQLIHRRGIDIVHNNSLHYLPIALSDLLPMPFVTTLHTPPTPWLEPALRNLGADAHVTAVSHAIAQRWSHLVSPRVIHNGVDLAEWGFGDGGPDLVWMGRIVPEKGPHVAALIAKRAGRRLRIAGPLSNMEYYENTLAPLLDDDITYVGHLRRRELAVLVGSSAACLVTPLWEEPFGLVAAEAMACGTPVLALARGGIPEVVQPPGGLAVPVQADEEDTVNAAGAALGEVEALDRAGVRDHAARRFDLGAVVERYIALYEELIA</sequence>
<dbReference type="Gene3D" id="3.40.50.2000">
    <property type="entry name" value="Glycogen Phosphorylase B"/>
    <property type="match status" value="2"/>
</dbReference>
<keyword evidence="2 5" id="KW-0808">Transferase</keyword>
<feature type="domain" description="Glycosyl transferase family 1" evidence="3">
    <location>
        <begin position="175"/>
        <end position="308"/>
    </location>
</feature>
<dbReference type="CDD" id="cd03802">
    <property type="entry name" value="GT4_AviGT4-like"/>
    <property type="match status" value="1"/>
</dbReference>
<dbReference type="SUPFAM" id="SSF53756">
    <property type="entry name" value="UDP-Glycosyltransferase/glycogen phosphorylase"/>
    <property type="match status" value="1"/>
</dbReference>
<dbReference type="InterPro" id="IPR028098">
    <property type="entry name" value="Glyco_trans_4-like_N"/>
</dbReference>
<dbReference type="Pfam" id="PF00534">
    <property type="entry name" value="Glycos_transf_1"/>
    <property type="match status" value="1"/>
</dbReference>
<proteinExistence type="predicted"/>
<dbReference type="Pfam" id="PF13439">
    <property type="entry name" value="Glyco_transf_4"/>
    <property type="match status" value="1"/>
</dbReference>
<evidence type="ECO:0000313" key="5">
    <source>
        <dbReference type="EMBL" id="TRY19665.1"/>
    </source>
</evidence>
<evidence type="ECO:0000256" key="1">
    <source>
        <dbReference type="ARBA" id="ARBA00022676"/>
    </source>
</evidence>
<dbReference type="Proteomes" id="UP000317638">
    <property type="component" value="Unassembled WGS sequence"/>
</dbReference>
<evidence type="ECO:0000256" key="2">
    <source>
        <dbReference type="ARBA" id="ARBA00022679"/>
    </source>
</evidence>
<dbReference type="RefSeq" id="WP_143936752.1">
    <property type="nucleotide sequence ID" value="NZ_VKKG01000001.1"/>
</dbReference>
<dbReference type="OrthoDB" id="9809227at2"/>
<organism evidence="5 6">
    <name type="scientific">Tessaracoccus rhinocerotis</name>
    <dbReference type="NCBI Taxonomy" id="1689449"/>
    <lineage>
        <taxon>Bacteria</taxon>
        <taxon>Bacillati</taxon>
        <taxon>Actinomycetota</taxon>
        <taxon>Actinomycetes</taxon>
        <taxon>Propionibacteriales</taxon>
        <taxon>Propionibacteriaceae</taxon>
        <taxon>Tessaracoccus</taxon>
    </lineage>
</organism>
<dbReference type="PANTHER" id="PTHR12526">
    <property type="entry name" value="GLYCOSYLTRANSFERASE"/>
    <property type="match status" value="1"/>
</dbReference>
<protein>
    <submittedName>
        <fullName evidence="5">Glycosyltransferase family 4 protein</fullName>
    </submittedName>
</protein>
<name>A0A553K4M8_9ACTN</name>
<keyword evidence="1" id="KW-0328">Glycosyltransferase</keyword>
<keyword evidence="6" id="KW-1185">Reference proteome</keyword>
<evidence type="ECO:0000259" key="3">
    <source>
        <dbReference type="Pfam" id="PF00534"/>
    </source>
</evidence>
<dbReference type="PANTHER" id="PTHR12526:SF595">
    <property type="entry name" value="BLL5217 PROTEIN"/>
    <property type="match status" value="1"/>
</dbReference>
<evidence type="ECO:0000313" key="6">
    <source>
        <dbReference type="Proteomes" id="UP000317638"/>
    </source>
</evidence>
<feature type="domain" description="Glycosyltransferase subfamily 4-like N-terminal" evidence="4">
    <location>
        <begin position="19"/>
        <end position="173"/>
    </location>
</feature>
<dbReference type="InterPro" id="IPR001296">
    <property type="entry name" value="Glyco_trans_1"/>
</dbReference>
<dbReference type="AlphaFoldDB" id="A0A553K4M8"/>
<dbReference type="EMBL" id="VKKG01000001">
    <property type="protein sequence ID" value="TRY19665.1"/>
    <property type="molecule type" value="Genomic_DNA"/>
</dbReference>
<comment type="caution">
    <text evidence="5">The sequence shown here is derived from an EMBL/GenBank/DDBJ whole genome shotgun (WGS) entry which is preliminary data.</text>
</comment>